<dbReference type="SUPFAM" id="SSF55729">
    <property type="entry name" value="Acyl-CoA N-acyltransferases (Nat)"/>
    <property type="match status" value="1"/>
</dbReference>
<keyword evidence="3" id="KW-1185">Reference proteome</keyword>
<dbReference type="Pfam" id="PF08445">
    <property type="entry name" value="FR47"/>
    <property type="match status" value="1"/>
</dbReference>
<name>A0AA38I6I0_9CUCU</name>
<dbReference type="AlphaFoldDB" id="A0AA38I6I0"/>
<dbReference type="PANTHER" id="PTHR20958:SF6">
    <property type="entry name" value="GLYCINE N-ACYLTRANSFERASE-LIKE PROTEIN"/>
    <property type="match status" value="1"/>
</dbReference>
<proteinExistence type="predicted"/>
<dbReference type="Pfam" id="PF18713">
    <property type="entry name" value="DUF5645"/>
    <property type="match status" value="1"/>
</dbReference>
<dbReference type="InterPro" id="IPR053225">
    <property type="entry name" value="Acyl-CoA_N-acyltransferase"/>
</dbReference>
<protein>
    <recommendedName>
        <fullName evidence="1">N-acetyltransferase domain-containing protein</fullName>
    </recommendedName>
</protein>
<evidence type="ECO:0000259" key="1">
    <source>
        <dbReference type="PROSITE" id="PS51186"/>
    </source>
</evidence>
<accession>A0AA38I6I0</accession>
<dbReference type="InterPro" id="IPR000182">
    <property type="entry name" value="GNAT_dom"/>
</dbReference>
<dbReference type="EMBL" id="JALNTZ010000006">
    <property type="protein sequence ID" value="KAJ3647969.1"/>
    <property type="molecule type" value="Genomic_DNA"/>
</dbReference>
<reference evidence="2" key="1">
    <citation type="journal article" date="2023" name="G3 (Bethesda)">
        <title>Whole genome assemblies of Zophobas morio and Tenebrio molitor.</title>
        <authorList>
            <person name="Kaur S."/>
            <person name="Stinson S.A."/>
            <person name="diCenzo G.C."/>
        </authorList>
    </citation>
    <scope>NUCLEOTIDE SEQUENCE</scope>
    <source>
        <strain evidence="2">QUZm001</strain>
    </source>
</reference>
<gene>
    <name evidence="2" type="ORF">Zmor_019810</name>
</gene>
<organism evidence="2 3">
    <name type="scientific">Zophobas morio</name>
    <dbReference type="NCBI Taxonomy" id="2755281"/>
    <lineage>
        <taxon>Eukaryota</taxon>
        <taxon>Metazoa</taxon>
        <taxon>Ecdysozoa</taxon>
        <taxon>Arthropoda</taxon>
        <taxon>Hexapoda</taxon>
        <taxon>Insecta</taxon>
        <taxon>Pterygota</taxon>
        <taxon>Neoptera</taxon>
        <taxon>Endopterygota</taxon>
        <taxon>Coleoptera</taxon>
        <taxon>Polyphaga</taxon>
        <taxon>Cucujiformia</taxon>
        <taxon>Tenebrionidae</taxon>
        <taxon>Zophobas</taxon>
    </lineage>
</organism>
<feature type="domain" description="N-acetyltransferase" evidence="1">
    <location>
        <begin position="152"/>
        <end position="279"/>
    </location>
</feature>
<evidence type="ECO:0000313" key="3">
    <source>
        <dbReference type="Proteomes" id="UP001168821"/>
    </source>
</evidence>
<dbReference type="PANTHER" id="PTHR20958">
    <property type="entry name" value="GLYCINE N-ACYLTRANSFERASE-LIKE PROTEIN"/>
    <property type="match status" value="1"/>
</dbReference>
<dbReference type="InterPro" id="IPR041506">
    <property type="entry name" value="DUF5645"/>
</dbReference>
<dbReference type="InterPro" id="IPR013653">
    <property type="entry name" value="GCN5-like_dom"/>
</dbReference>
<evidence type="ECO:0000313" key="2">
    <source>
        <dbReference type="EMBL" id="KAJ3647969.1"/>
    </source>
</evidence>
<dbReference type="Gene3D" id="3.40.630.30">
    <property type="match status" value="2"/>
</dbReference>
<comment type="caution">
    <text evidence="2">The sequence shown here is derived from an EMBL/GenBank/DDBJ whole genome shotgun (WGS) entry which is preliminary data.</text>
</comment>
<dbReference type="GO" id="GO:0016747">
    <property type="term" value="F:acyltransferase activity, transferring groups other than amino-acyl groups"/>
    <property type="evidence" value="ECO:0007669"/>
    <property type="project" value="InterPro"/>
</dbReference>
<dbReference type="InterPro" id="IPR016181">
    <property type="entry name" value="Acyl_CoA_acyltransferase"/>
</dbReference>
<dbReference type="PROSITE" id="PS51186">
    <property type="entry name" value="GNAT"/>
    <property type="match status" value="1"/>
</dbReference>
<sequence length="279" mass="31698">MDILCEIPDENLPALATLYEKHVLWAPHVLSLINTGMRLKNTNKFRDSVSFLSVNEMWREDGTIIVIMKFHCYNIFVFTLDDHCVTLRQALLTTDFTNPQAVFFCVHEKHLPTVEQVAKERNLRLSKAPLPYLIFALNPSKATFALDCPPDVYVKKLDPTLSDKINSVWPHKYPGSENYVSGLIEMNGGYGVFLRSSNEMVAWVVKHCFGHIGVLQTDEKHKKKGYGSLVTRALALEILDEGHWPFGTVYPDNAGSIKLFEKLGFERIGFASYMDIINT</sequence>
<dbReference type="Proteomes" id="UP001168821">
    <property type="component" value="Unassembled WGS sequence"/>
</dbReference>